<dbReference type="Gene3D" id="1.10.287.950">
    <property type="entry name" value="Methyl-accepting chemotaxis protein"/>
    <property type="match status" value="1"/>
</dbReference>
<comment type="subcellular location">
    <subcellularLocation>
        <location evidence="1">Cell membrane</location>
        <topology evidence="1">Multi-pass membrane protein</topology>
    </subcellularLocation>
</comment>
<proteinExistence type="inferred from homology"/>
<evidence type="ECO:0000256" key="2">
    <source>
        <dbReference type="ARBA" id="ARBA00022475"/>
    </source>
</evidence>
<evidence type="ECO:0000256" key="10">
    <source>
        <dbReference type="PROSITE-ProRule" id="PRU00284"/>
    </source>
</evidence>
<organism evidence="14 15">
    <name type="scientific">Vibrio chagasii</name>
    <dbReference type="NCBI Taxonomy" id="170679"/>
    <lineage>
        <taxon>Bacteria</taxon>
        <taxon>Pseudomonadati</taxon>
        <taxon>Pseudomonadota</taxon>
        <taxon>Gammaproteobacteria</taxon>
        <taxon>Vibrionales</taxon>
        <taxon>Vibrionaceae</taxon>
        <taxon>Vibrio</taxon>
    </lineage>
</organism>
<dbReference type="Pfam" id="PF00672">
    <property type="entry name" value="HAMP"/>
    <property type="match status" value="1"/>
</dbReference>
<evidence type="ECO:0000256" key="7">
    <source>
        <dbReference type="ARBA" id="ARBA00023136"/>
    </source>
</evidence>
<dbReference type="Proteomes" id="UP000423756">
    <property type="component" value="Unassembled WGS sequence"/>
</dbReference>
<dbReference type="RefSeq" id="WP_137406238.1">
    <property type="nucleotide sequence ID" value="NZ_AP025466.1"/>
</dbReference>
<evidence type="ECO:0000259" key="12">
    <source>
        <dbReference type="PROSITE" id="PS50111"/>
    </source>
</evidence>
<evidence type="ECO:0000256" key="11">
    <source>
        <dbReference type="SAM" id="Phobius"/>
    </source>
</evidence>
<dbReference type="PROSITE" id="PS50111">
    <property type="entry name" value="CHEMOTAXIS_TRANSDUC_2"/>
    <property type="match status" value="1"/>
</dbReference>
<dbReference type="PANTHER" id="PTHR32089">
    <property type="entry name" value="METHYL-ACCEPTING CHEMOTAXIS PROTEIN MCPB"/>
    <property type="match status" value="1"/>
</dbReference>
<dbReference type="Pfam" id="PF00015">
    <property type="entry name" value="MCPsignal"/>
    <property type="match status" value="1"/>
</dbReference>
<keyword evidence="3" id="KW-0488">Methylation</keyword>
<sequence length="638" mass="69228">MFKTNSLSIKQKVVLGITFAVLASTVIVGAMAQQQARDVLSHRLVDIELPGMLERINGEIDREVSQLLLAAEQIASNEFISDVIESTERDPALESKLVKQLNNVRNQYNLNDASVANRQTAYYWNQNGFLRQLNQQQDGWFFGFTQSGQPTMVSMFQEANGEVKMFANYQQPSGLAMSGLSKSMDDMVSLLNGFNIENTGFVFLTDSQGDVQIHRERSRSDSSLQQLYGPQANQLLNKSSFNLITTESQGQELFVASLYVSSMDWFVVGVVPTGEVFAELDETAQKMLIMTAVVALAFILMGVVLANSITQPIKLLAKRFSDLGEGDGDLAQRIEVKGNDEIAQLSKGFNGFIEKIHESMKEVCSTSQALQVAAESVSNKAHITHDNSQEQRDQTLQVVAAINQMGMTISEIASNAATAAETATQASGNTEVGRFVVNKAKDAISRLAQDIESTGQVVEQLASTTQDIGSILGVIRDISEQTNLLALNAAIEAARAGEQGRGFAVVADEVRNLASRTADSTEEIQKMINQLQSDAKDAVTAMSAGKVITLEGVSASDEAVDVLGGISDRIVDISDRNTQVATATEEQSTVVHTINQNIEEINAINEVTTGTAEQLAEASQELRDLSSRLDKMVGSFKL</sequence>
<evidence type="ECO:0000256" key="6">
    <source>
        <dbReference type="ARBA" id="ARBA00022989"/>
    </source>
</evidence>
<protein>
    <submittedName>
        <fullName evidence="14">HAMP domain-containing protein</fullName>
    </submittedName>
</protein>
<dbReference type="CDD" id="cd06225">
    <property type="entry name" value="HAMP"/>
    <property type="match status" value="1"/>
</dbReference>
<feature type="domain" description="Methyl-accepting transducer" evidence="12">
    <location>
        <begin position="366"/>
        <end position="602"/>
    </location>
</feature>
<comment type="caution">
    <text evidence="14">The sequence shown here is derived from an EMBL/GenBank/DDBJ whole genome shotgun (WGS) entry which is preliminary data.</text>
</comment>
<evidence type="ECO:0000256" key="9">
    <source>
        <dbReference type="ARBA" id="ARBA00029447"/>
    </source>
</evidence>
<gene>
    <name evidence="14" type="ORF">F7Q91_00175</name>
</gene>
<keyword evidence="2" id="KW-1003">Cell membrane</keyword>
<evidence type="ECO:0000256" key="1">
    <source>
        <dbReference type="ARBA" id="ARBA00004651"/>
    </source>
</evidence>
<evidence type="ECO:0000313" key="15">
    <source>
        <dbReference type="Proteomes" id="UP000423756"/>
    </source>
</evidence>
<dbReference type="CDD" id="cd11386">
    <property type="entry name" value="MCP_signal"/>
    <property type="match status" value="1"/>
</dbReference>
<dbReference type="InterPro" id="IPR003660">
    <property type="entry name" value="HAMP_dom"/>
</dbReference>
<evidence type="ECO:0000256" key="8">
    <source>
        <dbReference type="ARBA" id="ARBA00023224"/>
    </source>
</evidence>
<keyword evidence="5 11" id="KW-0812">Transmembrane</keyword>
<dbReference type="FunFam" id="1.10.287.950:FF:000001">
    <property type="entry name" value="Methyl-accepting chemotaxis sensory transducer"/>
    <property type="match status" value="1"/>
</dbReference>
<keyword evidence="4" id="KW-0145">Chemotaxis</keyword>
<name>A0A7V7TIT4_9VIBR</name>
<accession>A0A7V7TIT4</accession>
<evidence type="ECO:0000256" key="5">
    <source>
        <dbReference type="ARBA" id="ARBA00022692"/>
    </source>
</evidence>
<dbReference type="Gene3D" id="3.30.450.20">
    <property type="entry name" value="PAS domain"/>
    <property type="match status" value="1"/>
</dbReference>
<dbReference type="InterPro" id="IPR004089">
    <property type="entry name" value="MCPsignal_dom"/>
</dbReference>
<keyword evidence="6 11" id="KW-1133">Transmembrane helix</keyword>
<evidence type="ECO:0000259" key="13">
    <source>
        <dbReference type="PROSITE" id="PS50885"/>
    </source>
</evidence>
<dbReference type="SUPFAM" id="SSF58104">
    <property type="entry name" value="Methyl-accepting chemotaxis protein (MCP) signaling domain"/>
    <property type="match status" value="1"/>
</dbReference>
<dbReference type="GeneID" id="77344344"/>
<dbReference type="SMART" id="SM00304">
    <property type="entry name" value="HAMP"/>
    <property type="match status" value="2"/>
</dbReference>
<dbReference type="GO" id="GO:0005886">
    <property type="term" value="C:plasma membrane"/>
    <property type="evidence" value="ECO:0007669"/>
    <property type="project" value="UniProtKB-SubCell"/>
</dbReference>
<evidence type="ECO:0000256" key="3">
    <source>
        <dbReference type="ARBA" id="ARBA00022481"/>
    </source>
</evidence>
<dbReference type="PROSITE" id="PS50885">
    <property type="entry name" value="HAMP"/>
    <property type="match status" value="1"/>
</dbReference>
<comment type="similarity">
    <text evidence="9">Belongs to the methyl-accepting chemotaxis (MCP) protein family.</text>
</comment>
<dbReference type="PANTHER" id="PTHR32089:SF39">
    <property type="entry name" value="METHYL-ACCEPTING CHEMOTAXIS PROTEIN HLYB"/>
    <property type="match status" value="1"/>
</dbReference>
<dbReference type="CDD" id="cd12912">
    <property type="entry name" value="PDC2_MCP_like"/>
    <property type="match status" value="1"/>
</dbReference>
<feature type="domain" description="HAMP" evidence="13">
    <location>
        <begin position="307"/>
        <end position="361"/>
    </location>
</feature>
<keyword evidence="8 10" id="KW-0807">Transducer</keyword>
<dbReference type="EMBL" id="VZPX01000001">
    <property type="protein sequence ID" value="KAB0483217.1"/>
    <property type="molecule type" value="Genomic_DNA"/>
</dbReference>
<dbReference type="SMART" id="SM00283">
    <property type="entry name" value="MA"/>
    <property type="match status" value="1"/>
</dbReference>
<dbReference type="AlphaFoldDB" id="A0A7V7TIT4"/>
<feature type="transmembrane region" description="Helical" evidence="11">
    <location>
        <begin position="287"/>
        <end position="309"/>
    </location>
</feature>
<dbReference type="GO" id="GO:0006935">
    <property type="term" value="P:chemotaxis"/>
    <property type="evidence" value="ECO:0007669"/>
    <property type="project" value="UniProtKB-KW"/>
</dbReference>
<dbReference type="GO" id="GO:0007165">
    <property type="term" value="P:signal transduction"/>
    <property type="evidence" value="ECO:0007669"/>
    <property type="project" value="UniProtKB-KW"/>
</dbReference>
<evidence type="ECO:0000256" key="4">
    <source>
        <dbReference type="ARBA" id="ARBA00022500"/>
    </source>
</evidence>
<evidence type="ECO:0000313" key="14">
    <source>
        <dbReference type="EMBL" id="KAB0483217.1"/>
    </source>
</evidence>
<keyword evidence="7 11" id="KW-0472">Membrane</keyword>
<reference evidence="14 15" key="1">
    <citation type="submission" date="2019-09" db="EMBL/GenBank/DDBJ databases">
        <title>Draft genome sequences of 48 bacterial type strains from the CCUG.</title>
        <authorList>
            <person name="Tunovic T."/>
            <person name="Pineiro-Iglesias B."/>
            <person name="Unosson C."/>
            <person name="Inganas E."/>
            <person name="Ohlen M."/>
            <person name="Cardew S."/>
            <person name="Jensie-Markopoulos S."/>
            <person name="Salva-Serra F."/>
            <person name="Jaen-Luchoro D."/>
            <person name="Karlsson R."/>
            <person name="Svensson-Stadler L."/>
            <person name="Chun J."/>
            <person name="Moore E."/>
        </authorList>
    </citation>
    <scope>NUCLEOTIDE SEQUENCE [LARGE SCALE GENOMIC DNA]</scope>
    <source>
        <strain evidence="14 15">CCUG 48643</strain>
    </source>
</reference>